<organism evidence="2 3">
    <name type="scientific">Candidatus Enterococcus testudinis</name>
    <dbReference type="NCBI Taxonomy" id="1834191"/>
    <lineage>
        <taxon>Bacteria</taxon>
        <taxon>Bacillati</taxon>
        <taxon>Bacillota</taxon>
        <taxon>Bacilli</taxon>
        <taxon>Lactobacillales</taxon>
        <taxon>Enterococcaceae</taxon>
        <taxon>Enterococcus</taxon>
    </lineage>
</organism>
<dbReference type="PANTHER" id="PTHR11803:SF58">
    <property type="entry name" value="PROTEIN HMF1-RELATED"/>
    <property type="match status" value="1"/>
</dbReference>
<proteinExistence type="inferred from homology"/>
<dbReference type="InterPro" id="IPR035959">
    <property type="entry name" value="RutC-like_sf"/>
</dbReference>
<evidence type="ECO:0000313" key="2">
    <source>
        <dbReference type="EMBL" id="OTN76049.1"/>
    </source>
</evidence>
<keyword evidence="3" id="KW-1185">Reference proteome</keyword>
<dbReference type="Pfam" id="PF01042">
    <property type="entry name" value="Ribonuc_L-PSP"/>
    <property type="match status" value="1"/>
</dbReference>
<comment type="similarity">
    <text evidence="1">Belongs to the RutC family.</text>
</comment>
<dbReference type="InterPro" id="IPR006175">
    <property type="entry name" value="YjgF/YER057c/UK114"/>
</dbReference>
<dbReference type="Gene3D" id="3.30.1330.40">
    <property type="entry name" value="RutC-like"/>
    <property type="match status" value="1"/>
</dbReference>
<comment type="caution">
    <text evidence="2">The sequence shown here is derived from an EMBL/GenBank/DDBJ whole genome shotgun (WGS) entry which is preliminary data.</text>
</comment>
<protein>
    <submittedName>
        <fullName evidence="2">Uncharacterized protein</fullName>
    </submittedName>
</protein>
<dbReference type="AlphaFoldDB" id="A0A242A556"/>
<dbReference type="STRING" id="1834191.A5886_001125"/>
<dbReference type="GO" id="GO:0019239">
    <property type="term" value="F:deaminase activity"/>
    <property type="evidence" value="ECO:0007669"/>
    <property type="project" value="TreeGrafter"/>
</dbReference>
<reference evidence="2 3" key="1">
    <citation type="submission" date="2017-05" db="EMBL/GenBank/DDBJ databases">
        <title>The Genome Sequence of Enterococcus sp. 8G7_MSG3316.</title>
        <authorList>
            <consortium name="The Broad Institute Genomics Platform"/>
            <consortium name="The Broad Institute Genomic Center for Infectious Diseases"/>
            <person name="Earl A."/>
            <person name="Manson A."/>
            <person name="Schwartman J."/>
            <person name="Gilmore M."/>
            <person name="Abouelleil A."/>
            <person name="Cao P."/>
            <person name="Chapman S."/>
            <person name="Cusick C."/>
            <person name="Shea T."/>
            <person name="Young S."/>
            <person name="Neafsey D."/>
            <person name="Nusbaum C."/>
            <person name="Birren B."/>
        </authorList>
    </citation>
    <scope>NUCLEOTIDE SEQUENCE [LARGE SCALE GENOMIC DNA]</scope>
    <source>
        <strain evidence="2 3">8G7_MSG3316</strain>
    </source>
</reference>
<dbReference type="SUPFAM" id="SSF55298">
    <property type="entry name" value="YjgF-like"/>
    <property type="match status" value="1"/>
</dbReference>
<dbReference type="GO" id="GO:0005829">
    <property type="term" value="C:cytosol"/>
    <property type="evidence" value="ECO:0007669"/>
    <property type="project" value="TreeGrafter"/>
</dbReference>
<evidence type="ECO:0000256" key="1">
    <source>
        <dbReference type="ARBA" id="ARBA00010552"/>
    </source>
</evidence>
<dbReference type="CDD" id="cd00448">
    <property type="entry name" value="YjgF_YER057c_UK114_family"/>
    <property type="match status" value="1"/>
</dbReference>
<dbReference type="EMBL" id="NGKU01000001">
    <property type="protein sequence ID" value="OTN76049.1"/>
    <property type="molecule type" value="Genomic_DNA"/>
</dbReference>
<accession>A0A242A556</accession>
<sequence length="105" mass="11387">MTQGPILYISGQTPQQDTEIPVAMYAQTTIVLNKIEAILNQHDLKWSAVAKMTVFITDAADLGGVRDAFTAILGEEKPAMSLVVVSGLIDPSYKVEIEAQAELPR</sequence>
<gene>
    <name evidence="2" type="ORF">A5886_001125</name>
</gene>
<evidence type="ECO:0000313" key="3">
    <source>
        <dbReference type="Proteomes" id="UP000195043"/>
    </source>
</evidence>
<name>A0A242A556_9ENTE</name>
<dbReference type="PANTHER" id="PTHR11803">
    <property type="entry name" value="2-IMINOBUTANOATE/2-IMINOPROPANOATE DEAMINASE RIDA"/>
    <property type="match status" value="1"/>
</dbReference>
<dbReference type="Proteomes" id="UP000195043">
    <property type="component" value="Unassembled WGS sequence"/>
</dbReference>